<keyword evidence="4" id="KW-0131">Cell cycle</keyword>
<dbReference type="InterPro" id="IPR048258">
    <property type="entry name" value="Cyclins_cyclin-box"/>
</dbReference>
<reference evidence="9" key="2">
    <citation type="submission" date="2023-06" db="EMBL/GenBank/DDBJ databases">
        <authorList>
            <person name="Kobayashi Y."/>
            <person name="Kayamori A."/>
            <person name="Aoki K."/>
            <person name="Shiwa Y."/>
            <person name="Fujita N."/>
            <person name="Sugita T."/>
            <person name="Iwasaki W."/>
            <person name="Tanaka N."/>
            <person name="Takashima M."/>
        </authorList>
    </citation>
    <scope>NUCLEOTIDE SEQUENCE</scope>
    <source>
        <strain evidence="9">HIS016</strain>
    </source>
</reference>
<evidence type="ECO:0000313" key="9">
    <source>
        <dbReference type="EMBL" id="GMK59126.1"/>
    </source>
</evidence>
<dbReference type="PANTHER" id="PTHR10177">
    <property type="entry name" value="CYCLINS"/>
    <property type="match status" value="1"/>
</dbReference>
<dbReference type="GO" id="GO:0044772">
    <property type="term" value="P:mitotic cell cycle phase transition"/>
    <property type="evidence" value="ECO:0007669"/>
    <property type="project" value="InterPro"/>
</dbReference>
<comment type="caution">
    <text evidence="9">The sequence shown here is derived from an EMBL/GenBank/DDBJ whole genome shotgun (WGS) entry which is preliminary data.</text>
</comment>
<evidence type="ECO:0000313" key="10">
    <source>
        <dbReference type="Proteomes" id="UP001222932"/>
    </source>
</evidence>
<dbReference type="PROSITE" id="PS00292">
    <property type="entry name" value="CYCLINS"/>
    <property type="match status" value="1"/>
</dbReference>
<dbReference type="InterPro" id="IPR006671">
    <property type="entry name" value="Cyclin_N"/>
</dbReference>
<evidence type="ECO:0000259" key="7">
    <source>
        <dbReference type="SMART" id="SM00385"/>
    </source>
</evidence>
<dbReference type="InterPro" id="IPR039361">
    <property type="entry name" value="Cyclin"/>
</dbReference>
<reference evidence="9" key="1">
    <citation type="journal article" date="2023" name="BMC Genomics">
        <title>Chromosome-level genome assemblies of Cutaneotrichosporon spp. (Trichosporonales, Basidiomycota) reveal imbalanced evolution between nucleotide sequences and chromosome synteny.</title>
        <authorList>
            <person name="Kobayashi Y."/>
            <person name="Kayamori A."/>
            <person name="Aoki K."/>
            <person name="Shiwa Y."/>
            <person name="Matsutani M."/>
            <person name="Fujita N."/>
            <person name="Sugita T."/>
            <person name="Iwasaki W."/>
            <person name="Tanaka N."/>
            <person name="Takashima M."/>
        </authorList>
    </citation>
    <scope>NUCLEOTIDE SEQUENCE</scope>
    <source>
        <strain evidence="9">HIS016</strain>
    </source>
</reference>
<sequence length="460" mass="52771">MNRTANPRRAATRRVNDENAIPRATNAVRAAKPTTRSGITQKEGNVKEVNSKVDSKRTRNALGAISHNEAPAPVQNGKVSQAQRQPLANRPQVHNAYTSNTRPIAPVPARTRSDRAVAVEDRGGFMTGMDVDQRAMIDEAFETDDDTVRGMSDEEYEMEEEDWTLLSAEEAMHADNEIDRVRLHFEDEIDEFDTTMVAEYADEIFKHMEIMEGTVMPNPNYMAFQTETDWTMRTTLIDWLLQVHMRYHMLPETLWIAVNIIDRFLSVRVVSLSKLQLVGVTAMFIAAKYEEILAPSVDEFVFMTENGYTKDDILKGERIVLQTLDFNVSQYCSPYSWVRRISKADDYDIQTRTLSKFLMEVTLLDHRFLRCKPSMIAAIGMYLSRKMLGGTWDDAFVFYSNFTERQLIPGAVLLCERLVEDGFDKVYVYKKYANKKFLRASTFAVDWAHTHAETTWASQE</sequence>
<dbReference type="Pfam" id="PF00134">
    <property type="entry name" value="Cyclin_N"/>
    <property type="match status" value="1"/>
</dbReference>
<dbReference type="EMBL" id="BTCM01000007">
    <property type="protein sequence ID" value="GMK59126.1"/>
    <property type="molecule type" value="Genomic_DNA"/>
</dbReference>
<evidence type="ECO:0000256" key="4">
    <source>
        <dbReference type="ARBA" id="ARBA00023306"/>
    </source>
</evidence>
<evidence type="ECO:0008006" key="11">
    <source>
        <dbReference type="Google" id="ProtNLM"/>
    </source>
</evidence>
<evidence type="ECO:0000256" key="5">
    <source>
        <dbReference type="RuleBase" id="RU000383"/>
    </source>
</evidence>
<evidence type="ECO:0000256" key="1">
    <source>
        <dbReference type="ARBA" id="ARBA00006955"/>
    </source>
</evidence>
<evidence type="ECO:0000256" key="2">
    <source>
        <dbReference type="ARBA" id="ARBA00022618"/>
    </source>
</evidence>
<organism evidence="9 10">
    <name type="scientific">Cutaneotrichosporon spelunceum</name>
    <dbReference type="NCBI Taxonomy" id="1672016"/>
    <lineage>
        <taxon>Eukaryota</taxon>
        <taxon>Fungi</taxon>
        <taxon>Dikarya</taxon>
        <taxon>Basidiomycota</taxon>
        <taxon>Agaricomycotina</taxon>
        <taxon>Tremellomycetes</taxon>
        <taxon>Trichosporonales</taxon>
        <taxon>Trichosporonaceae</taxon>
        <taxon>Cutaneotrichosporon</taxon>
    </lineage>
</organism>
<dbReference type="FunFam" id="1.10.472.10:FF:000005">
    <property type="entry name" value="G2/mitotic-specific cyclin B"/>
    <property type="match status" value="1"/>
</dbReference>
<dbReference type="InterPro" id="IPR013763">
    <property type="entry name" value="Cyclin-like_dom"/>
</dbReference>
<dbReference type="InterPro" id="IPR004367">
    <property type="entry name" value="Cyclin_C-dom"/>
</dbReference>
<dbReference type="Pfam" id="PF02984">
    <property type="entry name" value="Cyclin_C"/>
    <property type="match status" value="1"/>
</dbReference>
<dbReference type="GO" id="GO:0016538">
    <property type="term" value="F:cyclin-dependent protein serine/threonine kinase regulator activity"/>
    <property type="evidence" value="ECO:0007669"/>
    <property type="project" value="InterPro"/>
</dbReference>
<dbReference type="SUPFAM" id="SSF47954">
    <property type="entry name" value="Cyclin-like"/>
    <property type="match status" value="2"/>
</dbReference>
<feature type="compositionally biased region" description="Basic and acidic residues" evidence="6">
    <location>
        <begin position="44"/>
        <end position="57"/>
    </location>
</feature>
<comment type="similarity">
    <text evidence="1">Belongs to the cyclin family. Cyclin AB subfamily.</text>
</comment>
<dbReference type="InterPro" id="IPR036915">
    <property type="entry name" value="Cyclin-like_sf"/>
</dbReference>
<feature type="region of interest" description="Disordered" evidence="6">
    <location>
        <begin position="1"/>
        <end position="85"/>
    </location>
</feature>
<dbReference type="AlphaFoldDB" id="A0AAD3TYB6"/>
<dbReference type="CDD" id="cd20512">
    <property type="entry name" value="CYCLIN_CLBs_yeast_rpt2"/>
    <property type="match status" value="1"/>
</dbReference>
<feature type="domain" description="Cyclin-like" evidence="7">
    <location>
        <begin position="238"/>
        <end position="322"/>
    </location>
</feature>
<dbReference type="SMART" id="SM01332">
    <property type="entry name" value="Cyclin_C"/>
    <property type="match status" value="1"/>
</dbReference>
<evidence type="ECO:0000256" key="3">
    <source>
        <dbReference type="ARBA" id="ARBA00023127"/>
    </source>
</evidence>
<dbReference type="SMART" id="SM00385">
    <property type="entry name" value="CYCLIN"/>
    <property type="match status" value="2"/>
</dbReference>
<feature type="domain" description="Cyclin C-terminal" evidence="8">
    <location>
        <begin position="332"/>
        <end position="446"/>
    </location>
</feature>
<dbReference type="GO" id="GO:0051301">
    <property type="term" value="P:cell division"/>
    <property type="evidence" value="ECO:0007669"/>
    <property type="project" value="UniProtKB-KW"/>
</dbReference>
<accession>A0AAD3TYB6</accession>
<dbReference type="Proteomes" id="UP001222932">
    <property type="component" value="Unassembled WGS sequence"/>
</dbReference>
<evidence type="ECO:0000256" key="6">
    <source>
        <dbReference type="SAM" id="MobiDB-lite"/>
    </source>
</evidence>
<feature type="domain" description="Cyclin-like" evidence="7">
    <location>
        <begin position="336"/>
        <end position="416"/>
    </location>
</feature>
<name>A0AAD3TYB6_9TREE</name>
<keyword evidence="3 5" id="KW-0195">Cyclin</keyword>
<keyword evidence="10" id="KW-1185">Reference proteome</keyword>
<proteinExistence type="inferred from homology"/>
<evidence type="ECO:0000259" key="8">
    <source>
        <dbReference type="SMART" id="SM01332"/>
    </source>
</evidence>
<feature type="compositionally biased region" description="Polar residues" evidence="6">
    <location>
        <begin position="34"/>
        <end position="43"/>
    </location>
</feature>
<protein>
    <recommendedName>
        <fullName evidence="11">Cyclin N-terminal domain-containing protein</fullName>
    </recommendedName>
</protein>
<dbReference type="FunFam" id="1.10.472.10:FF:000001">
    <property type="entry name" value="G2/mitotic-specific cyclin"/>
    <property type="match status" value="1"/>
</dbReference>
<dbReference type="PIRSF" id="PIRSF001771">
    <property type="entry name" value="Cyclin_A_B_D_E"/>
    <property type="match status" value="1"/>
</dbReference>
<dbReference type="InterPro" id="IPR046965">
    <property type="entry name" value="Cyclin_A/B-like"/>
</dbReference>
<dbReference type="Gene3D" id="1.10.472.10">
    <property type="entry name" value="Cyclin-like"/>
    <property type="match status" value="2"/>
</dbReference>
<gene>
    <name evidence="9" type="primary">CLB4</name>
    <name evidence="9" type="ORF">CspeluHIS016_0701410</name>
</gene>
<keyword evidence="2" id="KW-0132">Cell division</keyword>